<comment type="caution">
    <text evidence="2">The sequence shown here is derived from an EMBL/GenBank/DDBJ whole genome shotgun (WGS) entry which is preliminary data.</text>
</comment>
<feature type="transmembrane region" description="Helical" evidence="1">
    <location>
        <begin position="46"/>
        <end position="67"/>
    </location>
</feature>
<dbReference type="RefSeq" id="WP_179517046.1">
    <property type="nucleotide sequence ID" value="NZ_JACCAC010000001.1"/>
</dbReference>
<name>A0A7Y9RUZ5_9ACTN</name>
<accession>A0A7Y9RUZ5</accession>
<proteinExistence type="predicted"/>
<keyword evidence="3" id="KW-1185">Reference proteome</keyword>
<evidence type="ECO:0000256" key="1">
    <source>
        <dbReference type="SAM" id="Phobius"/>
    </source>
</evidence>
<gene>
    <name evidence="2" type="ORF">BJ989_000729</name>
</gene>
<keyword evidence="1" id="KW-0812">Transmembrane</keyword>
<dbReference type="Proteomes" id="UP000544110">
    <property type="component" value="Unassembled WGS sequence"/>
</dbReference>
<evidence type="ECO:0000313" key="2">
    <source>
        <dbReference type="EMBL" id="NYG54425.1"/>
    </source>
</evidence>
<keyword evidence="1" id="KW-1133">Transmembrane helix</keyword>
<organism evidence="2 3">
    <name type="scientific">Nocardioides perillae</name>
    <dbReference type="NCBI Taxonomy" id="1119534"/>
    <lineage>
        <taxon>Bacteria</taxon>
        <taxon>Bacillati</taxon>
        <taxon>Actinomycetota</taxon>
        <taxon>Actinomycetes</taxon>
        <taxon>Propionibacteriales</taxon>
        <taxon>Nocardioidaceae</taxon>
        <taxon>Nocardioides</taxon>
    </lineage>
</organism>
<reference evidence="2 3" key="1">
    <citation type="submission" date="2020-07" db="EMBL/GenBank/DDBJ databases">
        <title>Sequencing the genomes of 1000 actinobacteria strains.</title>
        <authorList>
            <person name="Klenk H.-P."/>
        </authorList>
    </citation>
    <scope>NUCLEOTIDE SEQUENCE [LARGE SCALE GENOMIC DNA]</scope>
    <source>
        <strain evidence="2 3">DSM 24552</strain>
    </source>
</reference>
<sequence>MTAPVPQPRDLPGAAAWSRRRLAAALVSGAAGVGGDPPGVRRPVRLLVGGGLLSLLLPAVAVGARLVGGAG</sequence>
<protein>
    <submittedName>
        <fullName evidence="2">Uncharacterized protein</fullName>
    </submittedName>
</protein>
<dbReference type="EMBL" id="JACCAC010000001">
    <property type="protein sequence ID" value="NYG54425.1"/>
    <property type="molecule type" value="Genomic_DNA"/>
</dbReference>
<dbReference type="AlphaFoldDB" id="A0A7Y9RUZ5"/>
<keyword evidence="1" id="KW-0472">Membrane</keyword>
<evidence type="ECO:0000313" key="3">
    <source>
        <dbReference type="Proteomes" id="UP000544110"/>
    </source>
</evidence>